<proteinExistence type="predicted"/>
<dbReference type="AlphaFoldDB" id="A0A402CYH2"/>
<sequence length="163" mass="18133">MTVRRFFRDIFPVICWLGVIFFLSTDNGSAEHTNSFLDEHLRLWFGGVIAHLTADQLDTLHYCVRKAAHLTEYLILAVLLVRAIARGRAGARPPRAAVLAWCFATVYAMTDEFHQRFVSSRTPKVTDVMIDSVGALLGVALVASILFLRRKAQARKFAAALGG</sequence>
<organism evidence="1 2">
    <name type="scientific">Capsulimonas corticalis</name>
    <dbReference type="NCBI Taxonomy" id="2219043"/>
    <lineage>
        <taxon>Bacteria</taxon>
        <taxon>Bacillati</taxon>
        <taxon>Armatimonadota</taxon>
        <taxon>Armatimonadia</taxon>
        <taxon>Capsulimonadales</taxon>
        <taxon>Capsulimonadaceae</taxon>
        <taxon>Capsulimonas</taxon>
    </lineage>
</organism>
<gene>
    <name evidence="1" type="ORF">CCAX7_34280</name>
</gene>
<dbReference type="InterPro" id="IPR016747">
    <property type="entry name" value="Phosphotransbutyrylase"/>
</dbReference>
<dbReference type="Proteomes" id="UP000287394">
    <property type="component" value="Chromosome"/>
</dbReference>
<keyword evidence="2" id="KW-1185">Reference proteome</keyword>
<dbReference type="NCBIfam" id="NF037970">
    <property type="entry name" value="vanZ_1"/>
    <property type="match status" value="1"/>
</dbReference>
<dbReference type="KEGG" id="ccot:CCAX7_34280"/>
<dbReference type="InterPro" id="IPR006976">
    <property type="entry name" value="VanZ-like"/>
</dbReference>
<accession>A0A402CYH2</accession>
<evidence type="ECO:0000313" key="1">
    <source>
        <dbReference type="EMBL" id="BDI31377.1"/>
    </source>
</evidence>
<protein>
    <submittedName>
        <fullName evidence="1">Teicoplanin resistance protein VanZ</fullName>
    </submittedName>
</protein>
<evidence type="ECO:0000313" key="2">
    <source>
        <dbReference type="Proteomes" id="UP000287394"/>
    </source>
</evidence>
<reference evidence="1 2" key="1">
    <citation type="journal article" date="2019" name="Int. J. Syst. Evol. Microbiol.">
        <title>Capsulimonas corticalis gen. nov., sp. nov., an aerobic capsulated bacterium, of a novel bacterial order, Capsulimonadales ord. nov., of the class Armatimonadia of the phylum Armatimonadetes.</title>
        <authorList>
            <person name="Li J."/>
            <person name="Kudo C."/>
            <person name="Tonouchi A."/>
        </authorList>
    </citation>
    <scope>NUCLEOTIDE SEQUENCE [LARGE SCALE GENOMIC DNA]</scope>
    <source>
        <strain evidence="1 2">AX-7</strain>
    </source>
</reference>
<dbReference type="Pfam" id="PF04892">
    <property type="entry name" value="VanZ"/>
    <property type="match status" value="1"/>
</dbReference>
<dbReference type="OrthoDB" id="5422112at2"/>
<dbReference type="RefSeq" id="WP_119322338.1">
    <property type="nucleotide sequence ID" value="NZ_AP025739.1"/>
</dbReference>
<dbReference type="PIRSF" id="PIRSF019083">
    <property type="entry name" value="UCP019083_VanZ"/>
    <property type="match status" value="1"/>
</dbReference>
<name>A0A402CYH2_9BACT</name>
<dbReference type="EMBL" id="AP025739">
    <property type="protein sequence ID" value="BDI31377.1"/>
    <property type="molecule type" value="Genomic_DNA"/>
</dbReference>